<dbReference type="PROSITE" id="PS50206">
    <property type="entry name" value="RHODANESE_3"/>
    <property type="match status" value="1"/>
</dbReference>
<comment type="caution">
    <text evidence="2">The sequence shown here is derived from an EMBL/GenBank/DDBJ whole genome shotgun (WGS) entry which is preliminary data.</text>
</comment>
<dbReference type="STRING" id="623744.A0A553RBZ7"/>
<sequence>MAGEKSRRSAMDIKRLAGLLQRGAGRLLVIDSRTFSEYNASHVHGAINVCCSKLVKRRLQQDKVSVTELLQPNGKVKTGHWQMSTCKSSMRLVQIQTDSPPHRCFGQLPSAKVVASLCELKVTTSPQPEATSVITSAEGTARMACIVNGSEFLLFLFDSLLTRTVELIAETMTSVHPSGHEVDLGRRQEVVVYDQSSKDAGQLSKDSFVNILLGKLDGTFHRVSLLTAFSCPALFCPAMPCPVISCPAFSCPVLFCPALPCPVITCTTLSCPAMSHHILPCVPLSCLVLSCPALSCHFLHCFVLSCFFSCPAMSRHILPCVPLSCLVLSCHALSCHILPSVLLSCFILSCPALSCHFLHCFVLSCFFSGIPCPVIAYTALSCSAVSCPAMPCPVISYTAFSCSAVSCPALSCNILHCFVLSCFFPVLLCPVLPCLVPSYPALLCPVLPCPALPCPSYSALLCLVLPCPVSPCPVIPALVCPSFSLSCIVLSCSAL</sequence>
<feature type="domain" description="Rhodanese" evidence="1">
    <location>
        <begin position="23"/>
        <end position="91"/>
    </location>
</feature>
<dbReference type="Proteomes" id="UP000316079">
    <property type="component" value="Unassembled WGS sequence"/>
</dbReference>
<organism evidence="2 3">
    <name type="scientific">Danionella cerebrum</name>
    <dbReference type="NCBI Taxonomy" id="2873325"/>
    <lineage>
        <taxon>Eukaryota</taxon>
        <taxon>Metazoa</taxon>
        <taxon>Chordata</taxon>
        <taxon>Craniata</taxon>
        <taxon>Vertebrata</taxon>
        <taxon>Euteleostomi</taxon>
        <taxon>Actinopterygii</taxon>
        <taxon>Neopterygii</taxon>
        <taxon>Teleostei</taxon>
        <taxon>Ostariophysi</taxon>
        <taxon>Cypriniformes</taxon>
        <taxon>Danionidae</taxon>
        <taxon>Danioninae</taxon>
        <taxon>Danionella</taxon>
    </lineage>
</organism>
<accession>A0A553RBZ7</accession>
<evidence type="ECO:0000313" key="2">
    <source>
        <dbReference type="EMBL" id="TRY99712.1"/>
    </source>
</evidence>
<dbReference type="AlphaFoldDB" id="A0A553RBZ7"/>
<dbReference type="InterPro" id="IPR036873">
    <property type="entry name" value="Rhodanese-like_dom_sf"/>
</dbReference>
<dbReference type="Gene3D" id="3.40.250.10">
    <property type="entry name" value="Rhodanese-like domain"/>
    <property type="match status" value="2"/>
</dbReference>
<evidence type="ECO:0000313" key="3">
    <source>
        <dbReference type="Proteomes" id="UP000316079"/>
    </source>
</evidence>
<name>A0A553RBZ7_9TELE</name>
<evidence type="ECO:0000259" key="1">
    <source>
        <dbReference type="PROSITE" id="PS50206"/>
    </source>
</evidence>
<dbReference type="SUPFAM" id="SSF52821">
    <property type="entry name" value="Rhodanese/Cell cycle control phosphatase"/>
    <property type="match status" value="1"/>
</dbReference>
<keyword evidence="3" id="KW-1185">Reference proteome</keyword>
<reference evidence="2 3" key="1">
    <citation type="journal article" date="2019" name="Sci. Data">
        <title>Hybrid genome assembly and annotation of Danionella translucida.</title>
        <authorList>
            <person name="Kadobianskyi M."/>
            <person name="Schulze L."/>
            <person name="Schuelke M."/>
            <person name="Judkewitz B."/>
        </authorList>
    </citation>
    <scope>NUCLEOTIDE SEQUENCE [LARGE SCALE GENOMIC DNA]</scope>
    <source>
        <strain evidence="2 3">Bolton</strain>
    </source>
</reference>
<dbReference type="EMBL" id="SRMA01025050">
    <property type="protein sequence ID" value="TRY99712.1"/>
    <property type="molecule type" value="Genomic_DNA"/>
</dbReference>
<dbReference type="InterPro" id="IPR001763">
    <property type="entry name" value="Rhodanese-like_dom"/>
</dbReference>
<gene>
    <name evidence="2" type="ORF">DNTS_025246</name>
</gene>
<protein>
    <recommendedName>
        <fullName evidence="1">Rhodanese domain-containing protein</fullName>
    </recommendedName>
</protein>
<dbReference type="OrthoDB" id="165342at2759"/>
<dbReference type="CDD" id="cd01446">
    <property type="entry name" value="DSP_MapKP"/>
    <property type="match status" value="1"/>
</dbReference>
<proteinExistence type="predicted"/>